<keyword evidence="4" id="KW-1185">Reference proteome</keyword>
<accession>A0A7M2X2G2</accession>
<feature type="region of interest" description="Disordered" evidence="1">
    <location>
        <begin position="428"/>
        <end position="491"/>
    </location>
</feature>
<protein>
    <recommendedName>
        <fullName evidence="2">CARDB domain-containing protein</fullName>
    </recommendedName>
</protein>
<reference evidence="3 4" key="1">
    <citation type="submission" date="2020-10" db="EMBL/GenBank/DDBJ databases">
        <title>Wide distribution of Phycisphaera-like planctomycetes from WD2101 soil group in peatlands and genome analysis of the first cultivated representative.</title>
        <authorList>
            <person name="Dedysh S.N."/>
            <person name="Beletsky A.V."/>
            <person name="Ivanova A."/>
            <person name="Kulichevskaya I.S."/>
            <person name="Suzina N.E."/>
            <person name="Philippov D.A."/>
            <person name="Rakitin A.L."/>
            <person name="Mardanov A.V."/>
            <person name="Ravin N.V."/>
        </authorList>
    </citation>
    <scope>NUCLEOTIDE SEQUENCE [LARGE SCALE GENOMIC DNA]</scope>
    <source>
        <strain evidence="3 4">M1803</strain>
    </source>
</reference>
<dbReference type="Gene3D" id="2.60.40.10">
    <property type="entry name" value="Immunoglobulins"/>
    <property type="match status" value="1"/>
</dbReference>
<feature type="domain" description="CARDB" evidence="2">
    <location>
        <begin position="620"/>
        <end position="718"/>
    </location>
</feature>
<dbReference type="InterPro" id="IPR013431">
    <property type="entry name" value="Delta_60_rpt"/>
</dbReference>
<evidence type="ECO:0000256" key="1">
    <source>
        <dbReference type="SAM" id="MobiDB-lite"/>
    </source>
</evidence>
<dbReference type="Gene3D" id="2.80.10.50">
    <property type="match status" value="2"/>
</dbReference>
<dbReference type="InterPro" id="IPR011635">
    <property type="entry name" value="CARDB"/>
</dbReference>
<dbReference type="Proteomes" id="UP000593765">
    <property type="component" value="Chromosome"/>
</dbReference>
<sequence length="727" mass="74077">MTHATKAAFESLEGRKLFAAAGDLDAAFGTGGRATINFPVVTQPANSDFADRGVELFSLDSRNGLTVVAGDHRTGSLEAGPTFDDRELALARLDASGQLDPTFDGDGVLYSPVLRSVVDIYVQSDNGILVLGSTVAAPEGSFLARFTPAGTLDTAFGGGDGIVAFDFTATNVDQTPEGKIVVSGSAFSQAQSQDVLVAARLLSEGALDASFDDDGVAETPFAFGSGAFLAIQPNNGKVLLATSVVRQPTPVEIDGSLIRLNLNGNPDSTFSGNGQAFVNSEQIDDVAGIDVGTTGDIFVALGDTRPTKTVLTKVSSGGSQGLLFEALDANALINDIQAAFDTSGKVLLFGRVEATPGASDFKDAVIRYNGDGTLDRTFGTSGKGYIFNEGETGESANAFLGDLQADMRIVSARGDLAASGSYSVTITRRLSTGDVPPVSPPTSPPPTSPPTSPPPVSPPPVSPPTSPPPTSPPPVSPPPPVGATQGTLSGTLTTKLPAGLIGQQKLVGGKVIVAVTNPTTSLVKGKTTFSLSVSADATLDSGDAAVVSRQQNLKLKPGQTRNVKLPVKLLPIGTAGTYQLLARITAPDQTTTDVAGGTTFSVAEPVVDLSSAIDRGITGTVAVGAKAAVKMSVQNLGNVPAKGPLTAAIFASTDNTSSSDDVLLVSKSGNVAIKPGKSKSFGLSFRVPANLPAGTYYLTAKADTLSAFAEPDEANNIVVSSGTFTVG</sequence>
<dbReference type="AlphaFoldDB" id="A0A7M2X2G2"/>
<name>A0A7M2X2G2_9BACT</name>
<feature type="compositionally biased region" description="Pro residues" evidence="1">
    <location>
        <begin position="437"/>
        <end position="481"/>
    </location>
</feature>
<dbReference type="NCBIfam" id="TIGR02608">
    <property type="entry name" value="delta_60_rpt"/>
    <property type="match status" value="5"/>
</dbReference>
<dbReference type="RefSeq" id="WP_206295114.1">
    <property type="nucleotide sequence ID" value="NZ_CP063458.1"/>
</dbReference>
<dbReference type="EMBL" id="CP063458">
    <property type="protein sequence ID" value="QOV91799.1"/>
    <property type="molecule type" value="Genomic_DNA"/>
</dbReference>
<evidence type="ECO:0000259" key="2">
    <source>
        <dbReference type="Pfam" id="PF07705"/>
    </source>
</evidence>
<evidence type="ECO:0000313" key="3">
    <source>
        <dbReference type="EMBL" id="QOV91799.1"/>
    </source>
</evidence>
<evidence type="ECO:0000313" key="4">
    <source>
        <dbReference type="Proteomes" id="UP000593765"/>
    </source>
</evidence>
<dbReference type="KEGG" id="hbs:IPV69_10770"/>
<proteinExistence type="predicted"/>
<dbReference type="InterPro" id="IPR013783">
    <property type="entry name" value="Ig-like_fold"/>
</dbReference>
<dbReference type="Pfam" id="PF07705">
    <property type="entry name" value="CARDB"/>
    <property type="match status" value="1"/>
</dbReference>
<gene>
    <name evidence="3" type="ORF">IPV69_10770</name>
</gene>
<dbReference type="Pfam" id="PF17164">
    <property type="entry name" value="DUF5122"/>
    <property type="match status" value="3"/>
</dbReference>
<organism evidence="3 4">
    <name type="scientific">Humisphaera borealis</name>
    <dbReference type="NCBI Taxonomy" id="2807512"/>
    <lineage>
        <taxon>Bacteria</taxon>
        <taxon>Pseudomonadati</taxon>
        <taxon>Planctomycetota</taxon>
        <taxon>Phycisphaerae</taxon>
        <taxon>Tepidisphaerales</taxon>
        <taxon>Tepidisphaeraceae</taxon>
        <taxon>Humisphaera</taxon>
    </lineage>
</organism>